<keyword evidence="3" id="KW-1185">Reference proteome</keyword>
<comment type="caution">
    <text evidence="2">The sequence shown here is derived from an EMBL/GenBank/DDBJ whole genome shotgun (WGS) entry which is preliminary data.</text>
</comment>
<dbReference type="RefSeq" id="WP_344160154.1">
    <property type="nucleotide sequence ID" value="NZ_BAAAPC010000002.1"/>
</dbReference>
<name>A0ABN2SCV2_9ACTN</name>
<sequence length="279" mass="32100">MTPGLFRENAPIRRINREAVVLGGAGYAVLMQVAHPAVSRGVYEHSDFAVRPVNRLRGTLTFVYGQVFGTREEAERVARIVRAMHTKVNGPGYDALDPDLQLWVAATLYDSGTRLYELTLGPLAPEEKDAAYQQASIFATSLGCPRDTWPSSRAEFDAYWERMIASMEVDDSARAITRSLFNPANPLLRPFVRLQGFLAAGLLPPRIREQLGLAWSAKRQRTFDRLFAVLRTVYPRFPMTVRTLPMRAYLWDMRRQARRNRLYRRPRRTARTRRHHQRN</sequence>
<dbReference type="PANTHER" id="PTHR36151:SF3">
    <property type="entry name" value="ER-BOUND OXYGENASE MPAB_MPAB'_RUBBER OXYGENASE CATALYTIC DOMAIN-CONTAINING PROTEIN"/>
    <property type="match status" value="1"/>
</dbReference>
<proteinExistence type="predicted"/>
<evidence type="ECO:0000313" key="3">
    <source>
        <dbReference type="Proteomes" id="UP001501585"/>
    </source>
</evidence>
<evidence type="ECO:0000259" key="1">
    <source>
        <dbReference type="Pfam" id="PF09995"/>
    </source>
</evidence>
<dbReference type="PANTHER" id="PTHR36151">
    <property type="entry name" value="BLR2777 PROTEIN"/>
    <property type="match status" value="1"/>
</dbReference>
<feature type="domain" description="ER-bound oxygenase mpaB/mpaB'/Rubber oxygenase catalytic" evidence="1">
    <location>
        <begin position="13"/>
        <end position="232"/>
    </location>
</feature>
<organism evidence="2 3">
    <name type="scientific">Nocardiopsis rhodophaea</name>
    <dbReference type="NCBI Taxonomy" id="280238"/>
    <lineage>
        <taxon>Bacteria</taxon>
        <taxon>Bacillati</taxon>
        <taxon>Actinomycetota</taxon>
        <taxon>Actinomycetes</taxon>
        <taxon>Streptosporangiales</taxon>
        <taxon>Nocardiopsidaceae</taxon>
        <taxon>Nocardiopsis</taxon>
    </lineage>
</organism>
<reference evidence="2 3" key="1">
    <citation type="journal article" date="2019" name="Int. J. Syst. Evol. Microbiol.">
        <title>The Global Catalogue of Microorganisms (GCM) 10K type strain sequencing project: providing services to taxonomists for standard genome sequencing and annotation.</title>
        <authorList>
            <consortium name="The Broad Institute Genomics Platform"/>
            <consortium name="The Broad Institute Genome Sequencing Center for Infectious Disease"/>
            <person name="Wu L."/>
            <person name="Ma J."/>
        </authorList>
    </citation>
    <scope>NUCLEOTIDE SEQUENCE [LARGE SCALE GENOMIC DNA]</scope>
    <source>
        <strain evidence="2 3">JCM 15313</strain>
    </source>
</reference>
<dbReference type="Pfam" id="PF09995">
    <property type="entry name" value="MPAB_Lcp_cat"/>
    <property type="match status" value="1"/>
</dbReference>
<gene>
    <name evidence="2" type="ORF">GCM10009799_07380</name>
</gene>
<accession>A0ABN2SCV2</accession>
<dbReference type="EMBL" id="BAAAPC010000002">
    <property type="protein sequence ID" value="GAA1984470.1"/>
    <property type="molecule type" value="Genomic_DNA"/>
</dbReference>
<dbReference type="Proteomes" id="UP001501585">
    <property type="component" value="Unassembled WGS sequence"/>
</dbReference>
<dbReference type="InterPro" id="IPR018713">
    <property type="entry name" value="MPAB/Lcp_cat_dom"/>
</dbReference>
<protein>
    <submittedName>
        <fullName evidence="2">Oxygenase MpaB family protein</fullName>
    </submittedName>
</protein>
<evidence type="ECO:0000313" key="2">
    <source>
        <dbReference type="EMBL" id="GAA1984470.1"/>
    </source>
</evidence>